<evidence type="ECO:0000256" key="2">
    <source>
        <dbReference type="SAM" id="Phobius"/>
    </source>
</evidence>
<accession>A0ABV4NMS2</accession>
<dbReference type="Gene3D" id="1.25.40.10">
    <property type="entry name" value="Tetratricopeptide repeat domain"/>
    <property type="match status" value="2"/>
</dbReference>
<reference evidence="3 4" key="1">
    <citation type="submission" date="2024-08" db="EMBL/GenBank/DDBJ databases">
        <authorList>
            <person name="Ishaq N."/>
        </authorList>
    </citation>
    <scope>NUCLEOTIDE SEQUENCE [LARGE SCALE GENOMIC DNA]</scope>
    <source>
        <strain evidence="3 4">JCM 30400</strain>
    </source>
</reference>
<evidence type="ECO:0000256" key="1">
    <source>
        <dbReference type="SAM" id="MobiDB-lite"/>
    </source>
</evidence>
<keyword evidence="2" id="KW-1133">Transmembrane helix</keyword>
<dbReference type="SUPFAM" id="SSF48452">
    <property type="entry name" value="TPR-like"/>
    <property type="match status" value="1"/>
</dbReference>
<gene>
    <name evidence="3" type="ORF">ACCI51_07090</name>
</gene>
<feature type="region of interest" description="Disordered" evidence="1">
    <location>
        <begin position="1"/>
        <end position="38"/>
    </location>
</feature>
<dbReference type="Proteomes" id="UP001569414">
    <property type="component" value="Unassembled WGS sequence"/>
</dbReference>
<dbReference type="SMART" id="SM00028">
    <property type="entry name" value="TPR"/>
    <property type="match status" value="5"/>
</dbReference>
<evidence type="ECO:0000313" key="3">
    <source>
        <dbReference type="EMBL" id="MFA0790306.1"/>
    </source>
</evidence>
<name>A0ABV4NMS2_9GAMM</name>
<proteinExistence type="predicted"/>
<protein>
    <submittedName>
        <fullName evidence="3">Tetratricopeptide repeat protein</fullName>
    </submittedName>
</protein>
<dbReference type="InterPro" id="IPR019734">
    <property type="entry name" value="TPR_rpt"/>
</dbReference>
<evidence type="ECO:0000313" key="4">
    <source>
        <dbReference type="Proteomes" id="UP001569414"/>
    </source>
</evidence>
<dbReference type="InterPro" id="IPR011990">
    <property type="entry name" value="TPR-like_helical_dom_sf"/>
</dbReference>
<dbReference type="RefSeq" id="WP_371843101.1">
    <property type="nucleotide sequence ID" value="NZ_JBGMEL010000005.1"/>
</dbReference>
<keyword evidence="2" id="KW-0472">Membrane</keyword>
<feature type="region of interest" description="Disordered" evidence="1">
    <location>
        <begin position="79"/>
        <end position="98"/>
    </location>
</feature>
<comment type="caution">
    <text evidence="3">The sequence shown here is derived from an EMBL/GenBank/DDBJ whole genome shotgun (WGS) entry which is preliminary data.</text>
</comment>
<organism evidence="3 4">
    <name type="scientific">Microbulbifer echini</name>
    <dbReference type="NCBI Taxonomy" id="1529067"/>
    <lineage>
        <taxon>Bacteria</taxon>
        <taxon>Pseudomonadati</taxon>
        <taxon>Pseudomonadota</taxon>
        <taxon>Gammaproteobacteria</taxon>
        <taxon>Cellvibrionales</taxon>
        <taxon>Microbulbiferaceae</taxon>
        <taxon>Microbulbifer</taxon>
    </lineage>
</organism>
<keyword evidence="4" id="KW-1185">Reference proteome</keyword>
<feature type="compositionally biased region" description="Basic and acidic residues" evidence="1">
    <location>
        <begin position="1"/>
        <end position="11"/>
    </location>
</feature>
<dbReference type="EMBL" id="JBGMEL010000005">
    <property type="protein sequence ID" value="MFA0790306.1"/>
    <property type="molecule type" value="Genomic_DNA"/>
</dbReference>
<sequence>MQHRNNAKEDSTPIEPAEFSFGGEGARTPTSTVQHAEKRNKDSSYWPLILGTIMFSGLVGVFWGLPQIVETPKLQSDETVSATAQNKPEESPIPASPYSDAEIMQQRRDVQKILQDILVLKEELQERQVEVWAFEDFYAAEDLALKADSIYRKRQFMQALEKYQESLQALETLRDSIPERIETHLTEGNRALDTGHLDAAIDEFNLVLTISRDHPRGLKGLERSDTLPLVWWSFIQGKQAYLDSDLDLAKSSLKKALSIDPKTVPAQALLAKVEMEITERDYKEAMSEGYAAIADKKYNSAKQFFNQAQALKPKAKAPVIGLKQARNGVEREKINKLLSLARSHEEKEDWHDALSSYTTLLKKDGSLVTAVTGKARASARAKLDDQLQELLKDPLTLSEGKRNHFARKVLADARKVKSQTPRLATQIENLENALTQSLIPLPVRFKSDRSTSVTIYHVGRLGNFDQREIALKPGRYTAVGTREGYRDVRREFIVKPGKPVTEVVIQCAEKVNGANNS</sequence>
<keyword evidence="2" id="KW-0812">Transmembrane</keyword>
<feature type="transmembrane region" description="Helical" evidence="2">
    <location>
        <begin position="45"/>
        <end position="65"/>
    </location>
</feature>